<evidence type="ECO:0008006" key="5">
    <source>
        <dbReference type="Google" id="ProtNLM"/>
    </source>
</evidence>
<reference evidence="2" key="2">
    <citation type="submission" date="2007-03" db="EMBL/GenBank/DDBJ databases">
        <authorList>
            <consortium name="The International Medicago Genome Annotation Group"/>
        </authorList>
    </citation>
    <scope>NUCLEOTIDE SEQUENCE</scope>
</reference>
<dbReference type="EMBL" id="AC155881">
    <property type="protein sequence ID" value="ABN08147.1"/>
    <property type="molecule type" value="Genomic_DNA"/>
</dbReference>
<keyword evidence="1" id="KW-0732">Signal</keyword>
<dbReference type="EMBL" id="PSQE01000007">
    <property type="protein sequence ID" value="RHN47915.1"/>
    <property type="molecule type" value="Genomic_DNA"/>
</dbReference>
<reference evidence="2" key="1">
    <citation type="submission" date="2005-03" db="EMBL/GenBank/DDBJ databases">
        <authorList>
            <person name="Town C.D."/>
        </authorList>
    </citation>
    <scope>NUCLEOTIDE SEQUENCE</scope>
</reference>
<organism evidence="2">
    <name type="scientific">Medicago truncatula</name>
    <name type="common">Barrel medic</name>
    <name type="synonym">Medicago tribuloides</name>
    <dbReference type="NCBI Taxonomy" id="3880"/>
    <lineage>
        <taxon>Eukaryota</taxon>
        <taxon>Viridiplantae</taxon>
        <taxon>Streptophyta</taxon>
        <taxon>Embryophyta</taxon>
        <taxon>Tracheophyta</taxon>
        <taxon>Spermatophyta</taxon>
        <taxon>Magnoliopsida</taxon>
        <taxon>eudicotyledons</taxon>
        <taxon>Gunneridae</taxon>
        <taxon>Pentapetalae</taxon>
        <taxon>rosids</taxon>
        <taxon>fabids</taxon>
        <taxon>Fabales</taxon>
        <taxon>Fabaceae</taxon>
        <taxon>Papilionoideae</taxon>
        <taxon>50 kb inversion clade</taxon>
        <taxon>NPAAA clade</taxon>
        <taxon>Hologalegina</taxon>
        <taxon>IRL clade</taxon>
        <taxon>Trifolieae</taxon>
        <taxon>Medicago</taxon>
    </lineage>
</organism>
<protein>
    <recommendedName>
        <fullName evidence="5">Transmembrane protein</fullName>
    </recommendedName>
</protein>
<gene>
    <name evidence="2" type="ORF">MtrDRAFT_AC155881g3v1</name>
    <name evidence="3" type="ORF">MtrunA17_Chr7g0258141</name>
</gene>
<accession>A2Q3E7</accession>
<proteinExistence type="predicted"/>
<reference evidence="3" key="4">
    <citation type="journal article" date="2018" name="Nat. Plants">
        <title>Whole-genome landscape of Medicago truncatula symbiotic genes.</title>
        <authorList>
            <person name="Pecrix Y."/>
            <person name="Gamas P."/>
            <person name="Carrere S."/>
        </authorList>
    </citation>
    <scope>NUCLEOTIDE SEQUENCE</scope>
    <source>
        <tissue evidence="3">Leaves</tissue>
    </source>
</reference>
<name>A2Q3E7_MEDTR</name>
<dbReference type="AlphaFoldDB" id="A2Q3E7"/>
<feature type="chain" id="PRO_5036278709" description="Transmembrane protein" evidence="1">
    <location>
        <begin position="29"/>
        <end position="92"/>
    </location>
</feature>
<evidence type="ECO:0000313" key="3">
    <source>
        <dbReference type="EMBL" id="RHN47915.1"/>
    </source>
</evidence>
<feature type="signal peptide" evidence="1">
    <location>
        <begin position="1"/>
        <end position="28"/>
    </location>
</feature>
<dbReference type="Proteomes" id="UP000265566">
    <property type="component" value="Chromosome 7"/>
</dbReference>
<evidence type="ECO:0000256" key="1">
    <source>
        <dbReference type="SAM" id="SignalP"/>
    </source>
</evidence>
<sequence>MIQRFFTSIRRLSTLFHWPFLWLHHLLLKFPAYLDLNDQNFRRRRRCKSTSEVNERISPIVSVHRRVVHKPAAVVRRCLEGGVAGKGSKFWR</sequence>
<dbReference type="Gramene" id="rna42569">
    <property type="protein sequence ID" value="RHN47915.1"/>
    <property type="gene ID" value="gene42569"/>
</dbReference>
<evidence type="ECO:0000313" key="2">
    <source>
        <dbReference type="EMBL" id="ABN08147.1"/>
    </source>
</evidence>
<evidence type="ECO:0000313" key="4">
    <source>
        <dbReference type="Proteomes" id="UP000265566"/>
    </source>
</evidence>
<reference evidence="4" key="3">
    <citation type="journal article" date="2018" name="Nat. Plants">
        <title>Whole-genome landscape of Medicago truncatula symbiotic genes.</title>
        <authorList>
            <person name="Pecrix Y."/>
            <person name="Staton S.E."/>
            <person name="Sallet E."/>
            <person name="Lelandais-Briere C."/>
            <person name="Moreau S."/>
            <person name="Carrere S."/>
            <person name="Blein T."/>
            <person name="Jardinaud M.F."/>
            <person name="Latrasse D."/>
            <person name="Zouine M."/>
            <person name="Zahm M."/>
            <person name="Kreplak J."/>
            <person name="Mayjonade B."/>
            <person name="Satge C."/>
            <person name="Perez M."/>
            <person name="Cauet S."/>
            <person name="Marande W."/>
            <person name="Chantry-Darmon C."/>
            <person name="Lopez-Roques C."/>
            <person name="Bouchez O."/>
            <person name="Berard A."/>
            <person name="Debelle F."/>
            <person name="Munos S."/>
            <person name="Bendahmane A."/>
            <person name="Berges H."/>
            <person name="Niebel A."/>
            <person name="Buitink J."/>
            <person name="Frugier F."/>
            <person name="Benhamed M."/>
            <person name="Crespi M."/>
            <person name="Gouzy J."/>
            <person name="Gamas P."/>
        </authorList>
    </citation>
    <scope>NUCLEOTIDE SEQUENCE [LARGE SCALE GENOMIC DNA]</scope>
    <source>
        <strain evidence="4">cv. Jemalong A17</strain>
    </source>
</reference>